<dbReference type="Gene3D" id="3.40.50.1820">
    <property type="entry name" value="alpha/beta hydrolase"/>
    <property type="match status" value="1"/>
</dbReference>
<dbReference type="SUPFAM" id="SSF53474">
    <property type="entry name" value="alpha/beta-Hydrolases"/>
    <property type="match status" value="1"/>
</dbReference>
<evidence type="ECO:0000313" key="3">
    <source>
        <dbReference type="Proteomes" id="UP000247781"/>
    </source>
</evidence>
<proteinExistence type="predicted"/>
<dbReference type="EMBL" id="QJJU01000041">
    <property type="protein sequence ID" value="PXW99139.1"/>
    <property type="molecule type" value="Genomic_DNA"/>
</dbReference>
<feature type="non-terminal residue" evidence="2">
    <location>
        <position position="1"/>
    </location>
</feature>
<sequence>LADLTGLVDKAQQGTLTTEQKIVFSAIVKSLSRLHPDINRDDYRRGTGARNSDVDSPCSAPEAGSPADAAKKPEVGSPADAAKKIEPDDVAPSSPVAADRIRHYLAEWALPQQRLSAPLYVWYGGTDPFIDPSWTADAVKRVCSLGGTVAVVFERDKGHGEINYNDQFNWLTDRFADRPVTNACA</sequence>
<feature type="region of interest" description="Disordered" evidence="1">
    <location>
        <begin position="38"/>
        <end position="94"/>
    </location>
</feature>
<reference evidence="2 3" key="2">
    <citation type="submission" date="2018-06" db="EMBL/GenBank/DDBJ databases">
        <title>Sequencing of bacterial isolates from soil warming experiment in Harvard Forest, Massachusetts, USA.</title>
        <authorList>
            <person name="Deangelis K.PhD."/>
        </authorList>
    </citation>
    <scope>NUCLEOTIDE SEQUENCE [LARGE SCALE GENOMIC DNA]</scope>
    <source>
        <strain evidence="2 3">GAS496</strain>
    </source>
</reference>
<reference evidence="3" key="1">
    <citation type="submission" date="2018-05" db="EMBL/GenBank/DDBJ databases">
        <authorList>
            <person name="Deangelis K."/>
            <person name="Huntemann M."/>
            <person name="Clum A."/>
            <person name="Pillay M."/>
            <person name="Palaniappan K."/>
            <person name="Varghese N."/>
            <person name="Mikhailova N."/>
            <person name="Stamatis D."/>
            <person name="Reddy T."/>
            <person name="Daum C."/>
            <person name="Shapiro N."/>
            <person name="Ivanova N."/>
            <person name="Kyrpides N."/>
            <person name="Woyke T."/>
        </authorList>
    </citation>
    <scope>NUCLEOTIDE SEQUENCE [LARGE SCALE GENOMIC DNA]</scope>
    <source>
        <strain evidence="3">GAS496</strain>
    </source>
</reference>
<name>A0A318HD54_9MYCO</name>
<organism evidence="2 3">
    <name type="scientific">Mycolicibacterium moriokaense</name>
    <dbReference type="NCBI Taxonomy" id="39691"/>
    <lineage>
        <taxon>Bacteria</taxon>
        <taxon>Bacillati</taxon>
        <taxon>Actinomycetota</taxon>
        <taxon>Actinomycetes</taxon>
        <taxon>Mycobacteriales</taxon>
        <taxon>Mycobacteriaceae</taxon>
        <taxon>Mycolicibacterium</taxon>
    </lineage>
</organism>
<dbReference type="AlphaFoldDB" id="A0A318HD54"/>
<accession>A0A318HD54</accession>
<comment type="caution">
    <text evidence="2">The sequence shown here is derived from an EMBL/GenBank/DDBJ whole genome shotgun (WGS) entry which is preliminary data.</text>
</comment>
<dbReference type="InterPro" id="IPR029058">
    <property type="entry name" value="AB_hydrolase_fold"/>
</dbReference>
<evidence type="ECO:0000313" key="2">
    <source>
        <dbReference type="EMBL" id="PXW99139.1"/>
    </source>
</evidence>
<protein>
    <recommendedName>
        <fullName evidence="4">Alpha/beta hydrolase</fullName>
    </recommendedName>
</protein>
<keyword evidence="3" id="KW-1185">Reference proteome</keyword>
<gene>
    <name evidence="2" type="ORF">C8E89_1411</name>
</gene>
<dbReference type="Proteomes" id="UP000247781">
    <property type="component" value="Unassembled WGS sequence"/>
</dbReference>
<evidence type="ECO:0008006" key="4">
    <source>
        <dbReference type="Google" id="ProtNLM"/>
    </source>
</evidence>
<evidence type="ECO:0000256" key="1">
    <source>
        <dbReference type="SAM" id="MobiDB-lite"/>
    </source>
</evidence>